<keyword evidence="2" id="KW-0812">Transmembrane</keyword>
<gene>
    <name evidence="3" type="ORF">H9734_03940</name>
</gene>
<feature type="transmembrane region" description="Helical" evidence="2">
    <location>
        <begin position="264"/>
        <end position="283"/>
    </location>
</feature>
<evidence type="ECO:0000256" key="2">
    <source>
        <dbReference type="SAM" id="Phobius"/>
    </source>
</evidence>
<feature type="transmembrane region" description="Helical" evidence="2">
    <location>
        <begin position="128"/>
        <end position="146"/>
    </location>
</feature>
<accession>A0A9D1XBZ5</accession>
<feature type="transmembrane region" description="Helical" evidence="2">
    <location>
        <begin position="346"/>
        <end position="363"/>
    </location>
</feature>
<feature type="transmembrane region" description="Helical" evidence="2">
    <location>
        <begin position="369"/>
        <end position="387"/>
    </location>
</feature>
<dbReference type="Pfam" id="PF09586">
    <property type="entry name" value="YfhO"/>
    <property type="match status" value="1"/>
</dbReference>
<keyword evidence="2" id="KW-1133">Transmembrane helix</keyword>
<feature type="transmembrane region" description="Helical" evidence="2">
    <location>
        <begin position="214"/>
        <end position="233"/>
    </location>
</feature>
<feature type="region of interest" description="Disordered" evidence="1">
    <location>
        <begin position="575"/>
        <end position="602"/>
    </location>
</feature>
<protein>
    <submittedName>
        <fullName evidence="3">YfhO family protein</fullName>
    </submittedName>
</protein>
<proteinExistence type="predicted"/>
<feature type="transmembrane region" description="Helical" evidence="2">
    <location>
        <begin position="97"/>
        <end position="121"/>
    </location>
</feature>
<reference evidence="3" key="1">
    <citation type="journal article" date="2021" name="PeerJ">
        <title>Extensive microbial diversity within the chicken gut microbiome revealed by metagenomics and culture.</title>
        <authorList>
            <person name="Gilroy R."/>
            <person name="Ravi A."/>
            <person name="Getino M."/>
            <person name="Pursley I."/>
            <person name="Horton D.L."/>
            <person name="Alikhan N.F."/>
            <person name="Baker D."/>
            <person name="Gharbi K."/>
            <person name="Hall N."/>
            <person name="Watson M."/>
            <person name="Adriaenssens E.M."/>
            <person name="Foster-Nyarko E."/>
            <person name="Jarju S."/>
            <person name="Secka A."/>
            <person name="Antonio M."/>
            <person name="Oren A."/>
            <person name="Chaudhuri R.R."/>
            <person name="La Ragione R."/>
            <person name="Hildebrand F."/>
            <person name="Pallen M.J."/>
        </authorList>
    </citation>
    <scope>NUCLEOTIDE SEQUENCE</scope>
    <source>
        <strain evidence="3">CHK183-1962</strain>
    </source>
</reference>
<feature type="transmembrane region" description="Helical" evidence="2">
    <location>
        <begin position="175"/>
        <end position="202"/>
    </location>
</feature>
<keyword evidence="2" id="KW-0472">Membrane</keyword>
<reference evidence="3" key="2">
    <citation type="submission" date="2021-04" db="EMBL/GenBank/DDBJ databases">
        <authorList>
            <person name="Gilroy R."/>
        </authorList>
    </citation>
    <scope>NUCLEOTIDE SEQUENCE</scope>
    <source>
        <strain evidence="3">CHK183-1962</strain>
    </source>
</reference>
<feature type="transmembrane region" description="Helical" evidence="2">
    <location>
        <begin position="295"/>
        <end position="314"/>
    </location>
</feature>
<dbReference type="InterPro" id="IPR018580">
    <property type="entry name" value="Uncharacterised_YfhO"/>
</dbReference>
<organism evidence="3 4">
    <name type="scientific">Candidatus Fusicatenibacter merdavium</name>
    <dbReference type="NCBI Taxonomy" id="2838600"/>
    <lineage>
        <taxon>Bacteria</taxon>
        <taxon>Bacillati</taxon>
        <taxon>Bacillota</taxon>
        <taxon>Clostridia</taxon>
        <taxon>Lachnospirales</taxon>
        <taxon>Lachnospiraceae</taxon>
        <taxon>Fusicatenibacter</taxon>
    </lineage>
</organism>
<evidence type="ECO:0000256" key="1">
    <source>
        <dbReference type="SAM" id="MobiDB-lite"/>
    </source>
</evidence>
<evidence type="ECO:0000313" key="4">
    <source>
        <dbReference type="Proteomes" id="UP000886890"/>
    </source>
</evidence>
<comment type="caution">
    <text evidence="3">The sequence shown here is derived from an EMBL/GenBank/DDBJ whole genome shotgun (WGS) entry which is preliminary data.</text>
</comment>
<evidence type="ECO:0000313" key="3">
    <source>
        <dbReference type="EMBL" id="HIX76733.1"/>
    </source>
</evidence>
<dbReference type="PANTHER" id="PTHR38454:SF1">
    <property type="entry name" value="INTEGRAL MEMBRANE PROTEIN"/>
    <property type="match status" value="1"/>
</dbReference>
<feature type="transmembrane region" description="Helical" evidence="2">
    <location>
        <begin position="10"/>
        <end position="27"/>
    </location>
</feature>
<dbReference type="EMBL" id="DXEK01000064">
    <property type="protein sequence ID" value="HIX76733.1"/>
    <property type="molecule type" value="Genomic_DNA"/>
</dbReference>
<dbReference type="AlphaFoldDB" id="A0A9D1XBZ5"/>
<feature type="transmembrane region" description="Helical" evidence="2">
    <location>
        <begin position="812"/>
        <end position="830"/>
    </location>
</feature>
<name>A0A9D1XBZ5_9FIRM</name>
<sequence length="843" mass="95516">MSLELKKHKYYLLLLTALFFVLIYLFVPEGSVFGSNTDWMSQHATLAETLRDACLSQKTIFPDFLWIGGGSNAYEFSYYGYLRPDILIGCLLPQIPMIYILIACMMICVLVSGLLCYYFLLQNQMEPYMAFIGSVFLMTAGCFFQAHRQVMFINYMPYELLALLLLPGLVKKARYTLFTLMLALVIYNSFYYSITVLAVMTWRVYELSRDRRTWFLYLRSAAVAVGLAGVLLLPTGLVLLEHRRQGAALSVGELFRPDLSMEGLLYSPYGMGLTLFALYALLAGLTVRRLRVRSIVLLAAVLLPVVSWILNGTLYARAKILMPLLPLVILQMAELLQMILKKRFRIRIWPEILFGAVAVVYAGEVSSRYISGVLLDAVLLVIVLWLMRFYNRRRVYAMLLVTPIVCSVYTARQDNFVSKGEWACSFSSREIEAVATDPWARMDGMEQPLISSNRLLYSGQKSTTMYSSISNQEYSHWFFDILHMPVRINNRVAMLCEANPFQEYLMGVKYLQTTADKVPVGYEIKARKGDSVLAENDHVLPLAYLSTETISEEEFSRLEFPQTLEALLRYTVTESQEDSQTGIKDEKVMSFESPSDDLGQDSHIEEKQPLFSRMEVSDGLEIRREGDTVTVNAEKTGDVTMTLDKPVKDRIVILEFDVKSEQGRRVTIDINGTRNRLSSAGAAYPNGNSRFTYYLTVPEGESLEQLKITYFKGNYELSGLRWYEYPVEELVKRDAVPVVFKDTQDGAVLNCSLDAEEEGYFVTSIPWQKGLKILVDGKETAVEKVNTAFAGTKISAGHHEIEVRFCPPGKKAGLAMSAAGIGLLVFCPVWDRKAKKREKDAQH</sequence>
<dbReference type="Proteomes" id="UP000886890">
    <property type="component" value="Unassembled WGS sequence"/>
</dbReference>
<dbReference type="PANTHER" id="PTHR38454">
    <property type="entry name" value="INTEGRAL MEMBRANE PROTEIN-RELATED"/>
    <property type="match status" value="1"/>
</dbReference>